<protein>
    <submittedName>
        <fullName evidence="2">ABC transporter, substrate binding protein, possibly oligopeptides</fullName>
    </submittedName>
</protein>
<dbReference type="KEGG" id="pmh:P9215_11841"/>
<dbReference type="GO" id="GO:0042597">
    <property type="term" value="C:periplasmic space"/>
    <property type="evidence" value="ECO:0007669"/>
    <property type="project" value="UniProtKB-ARBA"/>
</dbReference>
<dbReference type="eggNOG" id="COG0747">
    <property type="taxonomic scope" value="Bacteria"/>
</dbReference>
<dbReference type="Gene3D" id="3.10.105.10">
    <property type="entry name" value="Dipeptide-binding Protein, Domain 3"/>
    <property type="match status" value="1"/>
</dbReference>
<accession>A8G5B8</accession>
<dbReference type="PANTHER" id="PTHR30290">
    <property type="entry name" value="PERIPLASMIC BINDING COMPONENT OF ABC TRANSPORTER"/>
    <property type="match status" value="1"/>
</dbReference>
<dbReference type="Proteomes" id="UP000002014">
    <property type="component" value="Chromosome"/>
</dbReference>
<reference evidence="2 3" key="1">
    <citation type="journal article" date="2007" name="PLoS Genet.">
        <title>Patterns and implications of gene gain and loss in the evolution of Prochlorococcus.</title>
        <authorList>
            <person name="Kettler G.C."/>
            <person name="Martiny A.C."/>
            <person name="Huang K."/>
            <person name="Zucker J."/>
            <person name="Coleman M.L."/>
            <person name="Rodrigue S."/>
            <person name="Chen F."/>
            <person name="Lapidus A."/>
            <person name="Ferriera S."/>
            <person name="Johnson J."/>
            <person name="Steglich C."/>
            <person name="Church G.M."/>
            <person name="Richardson P."/>
            <person name="Chisholm S.W."/>
        </authorList>
    </citation>
    <scope>NUCLEOTIDE SEQUENCE [LARGE SCALE GENOMIC DNA]</scope>
    <source>
        <strain evidence="2 3">MIT 9215</strain>
    </source>
</reference>
<dbReference type="AlphaFoldDB" id="A8G5B8"/>
<dbReference type="OrthoDB" id="9796817at2"/>
<dbReference type="Gene3D" id="3.90.76.10">
    <property type="entry name" value="Dipeptide-binding Protein, Domain 1"/>
    <property type="match status" value="1"/>
</dbReference>
<name>A8G5B8_PROM2</name>
<dbReference type="HOGENOM" id="CLU_017028_7_4_3"/>
<dbReference type="Gene3D" id="3.40.190.10">
    <property type="entry name" value="Periplasmic binding protein-like II"/>
    <property type="match status" value="1"/>
</dbReference>
<dbReference type="InterPro" id="IPR030678">
    <property type="entry name" value="Peptide/Ni-bd"/>
</dbReference>
<evidence type="ECO:0000259" key="1">
    <source>
        <dbReference type="Pfam" id="PF00496"/>
    </source>
</evidence>
<dbReference type="RefSeq" id="WP_012007876.1">
    <property type="nucleotide sequence ID" value="NC_009840.1"/>
</dbReference>
<dbReference type="EMBL" id="CP000825">
    <property type="protein sequence ID" value="ABV50799.1"/>
    <property type="molecule type" value="Genomic_DNA"/>
</dbReference>
<dbReference type="STRING" id="93060.P9215_11841"/>
<dbReference type="PIRSF" id="PIRSF002741">
    <property type="entry name" value="MppA"/>
    <property type="match status" value="1"/>
</dbReference>
<dbReference type="SUPFAM" id="SSF53850">
    <property type="entry name" value="Periplasmic binding protein-like II"/>
    <property type="match status" value="1"/>
</dbReference>
<feature type="domain" description="Solute-binding protein family 5" evidence="1">
    <location>
        <begin position="72"/>
        <end position="433"/>
    </location>
</feature>
<dbReference type="Pfam" id="PF00496">
    <property type="entry name" value="SBP_bac_5"/>
    <property type="match status" value="1"/>
</dbReference>
<organism evidence="2 3">
    <name type="scientific">Prochlorococcus marinus (strain MIT 9215)</name>
    <dbReference type="NCBI Taxonomy" id="93060"/>
    <lineage>
        <taxon>Bacteria</taxon>
        <taxon>Bacillati</taxon>
        <taxon>Cyanobacteriota</taxon>
        <taxon>Cyanophyceae</taxon>
        <taxon>Synechococcales</taxon>
        <taxon>Prochlorococcaceae</taxon>
        <taxon>Prochlorococcus</taxon>
    </lineage>
</organism>
<dbReference type="GO" id="GO:1904680">
    <property type="term" value="F:peptide transmembrane transporter activity"/>
    <property type="evidence" value="ECO:0007669"/>
    <property type="project" value="TreeGrafter"/>
</dbReference>
<dbReference type="GO" id="GO:0043190">
    <property type="term" value="C:ATP-binding cassette (ABC) transporter complex"/>
    <property type="evidence" value="ECO:0007669"/>
    <property type="project" value="InterPro"/>
</dbReference>
<dbReference type="InterPro" id="IPR000914">
    <property type="entry name" value="SBP_5_dom"/>
</dbReference>
<evidence type="ECO:0000313" key="3">
    <source>
        <dbReference type="Proteomes" id="UP000002014"/>
    </source>
</evidence>
<sequence length="525" mass="58922">MKYKKKVVLSIFIILISFLQNSCGSKRISRKFIVASSGKIESLDPARANTLKAIQLISSLGDTLYELNSDGELIPELASGMPVISKDRLQITINLRKNVFFHDGTAFNSNAMKFTFDRFKRIGTMNYILGNKIKSIETPSEYSFIINLNKPSSSLNGLLTSVNLTPISPTFYKKYSDKFLNEKFVGTGKYVLTSFSNEVQSIDPYLNYWGEKPLNNGVNFVGYSNSSSLFGALKSKQIDVLLSNSIDDSQRKNLNNLSKNKQFNEGNSPFTELSFISLKTSSYPLSNLNLRLALAKSLNRKLISEKVSYGLRKPSRSIIPPILKKDNQELWPKYNYLEARRLLKKENYCKGNILKIPLTYRSNVPADKLIALTWQAEIKNYLKDCIDIELNGVESTTVYKNLSLGIYTAVILDWTGAYSDPEAYLTPLLSCNEIVDGICKKGESVYSGSFWGSNKVESLFIESEKISGITRLEKLVEIEKIAASAIPYIPIWISSQKAWSQNKISKPVFNGAGIISLSDLKLINE</sequence>
<dbReference type="GO" id="GO:0015833">
    <property type="term" value="P:peptide transport"/>
    <property type="evidence" value="ECO:0007669"/>
    <property type="project" value="TreeGrafter"/>
</dbReference>
<evidence type="ECO:0000313" key="2">
    <source>
        <dbReference type="EMBL" id="ABV50799.1"/>
    </source>
</evidence>
<gene>
    <name evidence="2" type="primary">ddpA</name>
    <name evidence="2" type="ordered locus">P9215_11841</name>
</gene>
<dbReference type="InterPro" id="IPR039424">
    <property type="entry name" value="SBP_5"/>
</dbReference>
<proteinExistence type="predicted"/>